<evidence type="ECO:0000256" key="2">
    <source>
        <dbReference type="SAM" id="SignalP"/>
    </source>
</evidence>
<protein>
    <submittedName>
        <fullName evidence="3">Uncharacterized protein</fullName>
    </submittedName>
</protein>
<dbReference type="EMBL" id="JAQJAN010000020">
    <property type="protein sequence ID" value="KAJ5703926.1"/>
    <property type="molecule type" value="Genomic_DNA"/>
</dbReference>
<reference evidence="3" key="1">
    <citation type="journal article" date="2023" name="IMA Fungus">
        <title>Comparative genomic study of the Penicillium genus elucidates a diverse pangenome and 15 lateral gene transfer events.</title>
        <authorList>
            <person name="Petersen C."/>
            <person name="Sorensen T."/>
            <person name="Nielsen M.R."/>
            <person name="Sondergaard T.E."/>
            <person name="Sorensen J.L."/>
            <person name="Fitzpatrick D.A."/>
            <person name="Frisvad J.C."/>
            <person name="Nielsen K.L."/>
        </authorList>
    </citation>
    <scope>NUCLEOTIDE SEQUENCE</scope>
    <source>
        <strain evidence="3">IBT 17514</strain>
    </source>
</reference>
<dbReference type="AlphaFoldDB" id="A0AAD6MQT4"/>
<feature type="signal peptide" evidence="2">
    <location>
        <begin position="1"/>
        <end position="17"/>
    </location>
</feature>
<evidence type="ECO:0000256" key="1">
    <source>
        <dbReference type="SAM" id="MobiDB-lite"/>
    </source>
</evidence>
<reference evidence="3" key="2">
    <citation type="submission" date="2023-01" db="EMBL/GenBank/DDBJ databases">
        <authorList>
            <person name="Petersen C."/>
        </authorList>
    </citation>
    <scope>NUCLEOTIDE SEQUENCE</scope>
    <source>
        <strain evidence="3">IBT 17514</strain>
    </source>
</reference>
<feature type="compositionally biased region" description="Low complexity" evidence="1">
    <location>
        <begin position="45"/>
        <end position="59"/>
    </location>
</feature>
<comment type="caution">
    <text evidence="3">The sequence shown here is derived from an EMBL/GenBank/DDBJ whole genome shotgun (WGS) entry which is preliminary data.</text>
</comment>
<proteinExistence type="predicted"/>
<keyword evidence="2" id="KW-0732">Signal</keyword>
<accession>A0AAD6MQT4</accession>
<gene>
    <name evidence="3" type="ORF">N7493_011064</name>
</gene>
<evidence type="ECO:0000313" key="4">
    <source>
        <dbReference type="Proteomes" id="UP001215712"/>
    </source>
</evidence>
<evidence type="ECO:0000313" key="3">
    <source>
        <dbReference type="EMBL" id="KAJ5703926.1"/>
    </source>
</evidence>
<feature type="region of interest" description="Disordered" evidence="1">
    <location>
        <begin position="45"/>
        <end position="65"/>
    </location>
</feature>
<feature type="chain" id="PRO_5042119947" evidence="2">
    <location>
        <begin position="18"/>
        <end position="125"/>
    </location>
</feature>
<name>A0AAD6MQT4_9EURO</name>
<organism evidence="3 4">
    <name type="scientific">Penicillium malachiteum</name>
    <dbReference type="NCBI Taxonomy" id="1324776"/>
    <lineage>
        <taxon>Eukaryota</taxon>
        <taxon>Fungi</taxon>
        <taxon>Dikarya</taxon>
        <taxon>Ascomycota</taxon>
        <taxon>Pezizomycotina</taxon>
        <taxon>Eurotiomycetes</taxon>
        <taxon>Eurotiomycetidae</taxon>
        <taxon>Eurotiales</taxon>
        <taxon>Aspergillaceae</taxon>
        <taxon>Penicillium</taxon>
    </lineage>
</organism>
<sequence length="125" mass="13521">MHFMTILTLGLAGTAIALPHAPRASATPTYSVSLASATPTVITSASASASSSATPSTTSRFPDPRSIFTTKAPAEVVALQKTYYHDYVRYHKLTGREKELWARKLENDLNALRASDKDAGIYTEF</sequence>
<dbReference type="Proteomes" id="UP001215712">
    <property type="component" value="Unassembled WGS sequence"/>
</dbReference>
<keyword evidence="4" id="KW-1185">Reference proteome</keyword>